<accession>A0ACA9LMZ1</accession>
<evidence type="ECO:0000313" key="1">
    <source>
        <dbReference type="EMBL" id="CAG8534449.1"/>
    </source>
</evidence>
<dbReference type="Proteomes" id="UP000789366">
    <property type="component" value="Unassembled WGS sequence"/>
</dbReference>
<proteinExistence type="predicted"/>
<protein>
    <submittedName>
        <fullName evidence="1">11760_t:CDS:1</fullName>
    </submittedName>
</protein>
<keyword evidence="2" id="KW-1185">Reference proteome</keyword>
<feature type="non-terminal residue" evidence="1">
    <location>
        <position position="87"/>
    </location>
</feature>
<sequence length="87" mass="9862">MPETSEPEENELDNELQDKITNVDDAAMLLEDLSAENNPVIQELSDSIKEYLQMIDQPAMTEDAVGALEKVIRYQESLDDEKGFDEN</sequence>
<organism evidence="1 2">
    <name type="scientific">Cetraspora pellucida</name>
    <dbReference type="NCBI Taxonomy" id="1433469"/>
    <lineage>
        <taxon>Eukaryota</taxon>
        <taxon>Fungi</taxon>
        <taxon>Fungi incertae sedis</taxon>
        <taxon>Mucoromycota</taxon>
        <taxon>Glomeromycotina</taxon>
        <taxon>Glomeromycetes</taxon>
        <taxon>Diversisporales</taxon>
        <taxon>Gigasporaceae</taxon>
        <taxon>Cetraspora</taxon>
    </lineage>
</organism>
<reference evidence="1" key="1">
    <citation type="submission" date="2021-06" db="EMBL/GenBank/DDBJ databases">
        <authorList>
            <person name="Kallberg Y."/>
            <person name="Tangrot J."/>
            <person name="Rosling A."/>
        </authorList>
    </citation>
    <scope>NUCLEOTIDE SEQUENCE</scope>
    <source>
        <strain evidence="1">28 12/20/2015</strain>
    </source>
</reference>
<comment type="caution">
    <text evidence="1">The sequence shown here is derived from an EMBL/GenBank/DDBJ whole genome shotgun (WGS) entry which is preliminary data.</text>
</comment>
<feature type="non-terminal residue" evidence="1">
    <location>
        <position position="1"/>
    </location>
</feature>
<dbReference type="EMBL" id="CAJVPW010004065">
    <property type="protein sequence ID" value="CAG8534449.1"/>
    <property type="molecule type" value="Genomic_DNA"/>
</dbReference>
<name>A0ACA9LMZ1_9GLOM</name>
<gene>
    <name evidence="1" type="ORF">SPELUC_LOCUS4515</name>
</gene>
<evidence type="ECO:0000313" key="2">
    <source>
        <dbReference type="Proteomes" id="UP000789366"/>
    </source>
</evidence>